<dbReference type="VEuPathDB" id="FungiDB:A9K55_008689"/>
<dbReference type="AlphaFoldDB" id="A0A2H4SJU3"/>
<feature type="region of interest" description="Disordered" evidence="2">
    <location>
        <begin position="1"/>
        <end position="21"/>
    </location>
</feature>
<reference evidence="3 4" key="1">
    <citation type="journal article" date="2017" name="BMC Genomics">
        <title>Chromosome level assembly and secondary metabolite potential of the parasitic fungus Cordyceps militaris.</title>
        <authorList>
            <person name="Kramer G.J."/>
            <person name="Nodwell J.R."/>
        </authorList>
    </citation>
    <scope>NUCLEOTIDE SEQUENCE [LARGE SCALE GENOMIC DNA]</scope>
    <source>
        <strain evidence="3 4">ATCC 34164</strain>
    </source>
</reference>
<dbReference type="Proteomes" id="UP000323067">
    <property type="component" value="Chromosome vii"/>
</dbReference>
<sequence>MADSDGSNSPPARAEQKTAASREALAEIIAAQTQPGNATHLSLPGSEYLASGDFHLSPSASPNPPRVSPPRGTRVYTRTVHLEAAHLRLQDILDDTDDENAERYVVEETGELVDEETMLLEREVYVQRESMAIKWLRERKVPLLYPPRYLGRVFEQPNRFAGMIRPFYLHPPLDFDAPEANFFERQCLRFEEFTRWQSYHRDIDTMQEEFMVESYNAALVREATSAREWRALMANPKLAHSAARQEEFWNRRREEKELLHDDECANFDEYRAGVVARLARNGVQVSAGFDLLVDFWLQDRLTMWTEYLAFEYWHMEQMSDDVTDWRVRHDEAYERLRQKTALGAHETPEYLPTQEAQTQRRVERDQAYRQLDLAALEFARLQRQPRGRSHEQMFMSHIRRTRMLAEAQVQLDAAEEAKDAMLRHEEAVVQFLHETETYREACDIRDRHEYLLAWAKDRYYEIRCETGQMPPGRAPRVSFLSARVMPEDSATTSQRVSVVPPAVSYGQAAAAAEAGPSSNREHRSGVGAFSEATPFPGAILTPPVPSPAVRPPVQLPVPSSPPVSSPPTGTPAEEPSPQVKEPTVEQELSIKEPSVEQPTTERPIIEQHTIKYLLNPLSPVKQPEVASSGAARTIPDAQEPADVPGPRRSARIAAQRKRPLEGSATITEHPGKCPTEKPTKAKRSSKGKGGRKEAPARQGSRSGQDAEPPAKRTRRRTGKK</sequence>
<protein>
    <submittedName>
        <fullName evidence="3">Uncharacterized protein</fullName>
    </submittedName>
</protein>
<evidence type="ECO:0000313" key="4">
    <source>
        <dbReference type="Proteomes" id="UP000323067"/>
    </source>
</evidence>
<feature type="compositionally biased region" description="Basic residues" evidence="2">
    <location>
        <begin position="680"/>
        <end position="689"/>
    </location>
</feature>
<feature type="compositionally biased region" description="Basic residues" evidence="2">
    <location>
        <begin position="648"/>
        <end position="657"/>
    </location>
</feature>
<feature type="coiled-coil region" evidence="1">
    <location>
        <begin position="364"/>
        <end position="424"/>
    </location>
</feature>
<evidence type="ECO:0000256" key="2">
    <source>
        <dbReference type="SAM" id="MobiDB-lite"/>
    </source>
</evidence>
<name>A0A2H4SJU3_CORMI</name>
<evidence type="ECO:0000256" key="1">
    <source>
        <dbReference type="SAM" id="Coils"/>
    </source>
</evidence>
<feature type="compositionally biased region" description="Basic and acidic residues" evidence="2">
    <location>
        <begin position="669"/>
        <end position="679"/>
    </location>
</feature>
<feature type="compositionally biased region" description="Pro residues" evidence="2">
    <location>
        <begin position="542"/>
        <end position="569"/>
    </location>
</feature>
<evidence type="ECO:0000313" key="3">
    <source>
        <dbReference type="EMBL" id="ATY63374.1"/>
    </source>
</evidence>
<dbReference type="EMBL" id="CP023324">
    <property type="protein sequence ID" value="ATY63374.1"/>
    <property type="molecule type" value="Genomic_DNA"/>
</dbReference>
<dbReference type="OrthoDB" id="5419928at2759"/>
<keyword evidence="1" id="KW-0175">Coiled coil</keyword>
<feature type="region of interest" description="Disordered" evidence="2">
    <location>
        <begin position="510"/>
        <end position="603"/>
    </location>
</feature>
<feature type="region of interest" description="Disordered" evidence="2">
    <location>
        <begin position="616"/>
        <end position="720"/>
    </location>
</feature>
<gene>
    <name evidence="3" type="ORF">A9K55_008689</name>
</gene>
<accession>A0A2H4SJU3</accession>
<dbReference type="VEuPathDB" id="FungiDB:CCM_00775"/>
<organism evidence="3 4">
    <name type="scientific">Cordyceps militaris</name>
    <name type="common">Caterpillar fungus</name>
    <name type="synonym">Clavaria militaris</name>
    <dbReference type="NCBI Taxonomy" id="73501"/>
    <lineage>
        <taxon>Eukaryota</taxon>
        <taxon>Fungi</taxon>
        <taxon>Dikarya</taxon>
        <taxon>Ascomycota</taxon>
        <taxon>Pezizomycotina</taxon>
        <taxon>Sordariomycetes</taxon>
        <taxon>Hypocreomycetidae</taxon>
        <taxon>Hypocreales</taxon>
        <taxon>Cordycipitaceae</taxon>
        <taxon>Cordyceps</taxon>
    </lineage>
</organism>
<feature type="compositionally biased region" description="Polar residues" evidence="2">
    <location>
        <begin position="1"/>
        <end position="10"/>
    </location>
</feature>
<feature type="compositionally biased region" description="Basic residues" evidence="2">
    <location>
        <begin position="711"/>
        <end position="720"/>
    </location>
</feature>
<proteinExistence type="predicted"/>